<reference evidence="2" key="1">
    <citation type="submission" date="2021-06" db="EMBL/GenBank/DDBJ databases">
        <authorList>
            <consortium name="DOE Joint Genome Institute"/>
            <person name="Mondo S.J."/>
            <person name="Amses K.R."/>
            <person name="Simmons D.R."/>
            <person name="Longcore J.E."/>
            <person name="Seto K."/>
            <person name="Alves G.H."/>
            <person name="Bonds A.E."/>
            <person name="Quandt C.A."/>
            <person name="Davis W.J."/>
            <person name="Chang Y."/>
            <person name="Letcher P.M."/>
            <person name="Powell M.J."/>
            <person name="Kuo A."/>
            <person name="Labutti K."/>
            <person name="Pangilinan J."/>
            <person name="Andreopoulos W."/>
            <person name="Tritt A."/>
            <person name="Riley R."/>
            <person name="Hundley H."/>
            <person name="Johnson J."/>
            <person name="Lipzen A."/>
            <person name="Barry K."/>
            <person name="Berbee M.L."/>
            <person name="Buchler N.E."/>
            <person name="Grigoriev I.V."/>
            <person name="Spatafora J.W."/>
            <person name="Stajich J.E."/>
            <person name="James T.Y."/>
        </authorList>
    </citation>
    <scope>NUCLEOTIDE SEQUENCE</scope>
    <source>
        <strain evidence="2">AG</strain>
    </source>
</reference>
<dbReference type="Proteomes" id="UP001206595">
    <property type="component" value="Unassembled WGS sequence"/>
</dbReference>
<dbReference type="RefSeq" id="XP_051440678.1">
    <property type="nucleotide sequence ID" value="XM_051592190.1"/>
</dbReference>
<accession>A0AAD5E2N5</accession>
<sequence length="66" mass="7372">MGIMDAVKHRYLSSLVMAIHSSPTVQDTESEQLEFSIKYLNQDGDPGQLAKAVAHLNSHLQRVEVH</sequence>
<feature type="domain" description="HORMA" evidence="1">
    <location>
        <begin position="2"/>
        <end position="53"/>
    </location>
</feature>
<evidence type="ECO:0000313" key="3">
    <source>
        <dbReference type="Proteomes" id="UP001206595"/>
    </source>
</evidence>
<gene>
    <name evidence="2" type="ORF">K450DRAFT_260633</name>
</gene>
<dbReference type="EMBL" id="MU620973">
    <property type="protein sequence ID" value="KAI8575674.1"/>
    <property type="molecule type" value="Genomic_DNA"/>
</dbReference>
<name>A0AAD5E2N5_UMBRA</name>
<dbReference type="GeneID" id="75917533"/>
<dbReference type="AlphaFoldDB" id="A0AAD5E2N5"/>
<organism evidence="2 3">
    <name type="scientific">Umbelopsis ramanniana AG</name>
    <dbReference type="NCBI Taxonomy" id="1314678"/>
    <lineage>
        <taxon>Eukaryota</taxon>
        <taxon>Fungi</taxon>
        <taxon>Fungi incertae sedis</taxon>
        <taxon>Mucoromycota</taxon>
        <taxon>Mucoromycotina</taxon>
        <taxon>Umbelopsidomycetes</taxon>
        <taxon>Umbelopsidales</taxon>
        <taxon>Umbelopsidaceae</taxon>
        <taxon>Umbelopsis</taxon>
    </lineage>
</organism>
<reference evidence="2" key="2">
    <citation type="journal article" date="2022" name="Proc. Natl. Acad. Sci. U.S.A.">
        <title>Diploid-dominant life cycles characterize the early evolution of Fungi.</title>
        <authorList>
            <person name="Amses K.R."/>
            <person name="Simmons D.R."/>
            <person name="Longcore J.E."/>
            <person name="Mondo S.J."/>
            <person name="Seto K."/>
            <person name="Jeronimo G.H."/>
            <person name="Bonds A.E."/>
            <person name="Quandt C.A."/>
            <person name="Davis W.J."/>
            <person name="Chang Y."/>
            <person name="Federici B.A."/>
            <person name="Kuo A."/>
            <person name="LaButti K."/>
            <person name="Pangilinan J."/>
            <person name="Andreopoulos W."/>
            <person name="Tritt A."/>
            <person name="Riley R."/>
            <person name="Hundley H."/>
            <person name="Johnson J."/>
            <person name="Lipzen A."/>
            <person name="Barry K."/>
            <person name="Lang B.F."/>
            <person name="Cuomo C.A."/>
            <person name="Buchler N.E."/>
            <person name="Grigoriev I.V."/>
            <person name="Spatafora J.W."/>
            <person name="Stajich J.E."/>
            <person name="James T.Y."/>
        </authorList>
    </citation>
    <scope>NUCLEOTIDE SEQUENCE</scope>
    <source>
        <strain evidence="2">AG</strain>
    </source>
</reference>
<evidence type="ECO:0000313" key="2">
    <source>
        <dbReference type="EMBL" id="KAI8575674.1"/>
    </source>
</evidence>
<proteinExistence type="predicted"/>
<evidence type="ECO:0000259" key="1">
    <source>
        <dbReference type="Pfam" id="PF02301"/>
    </source>
</evidence>
<comment type="caution">
    <text evidence="2">The sequence shown here is derived from an EMBL/GenBank/DDBJ whole genome shotgun (WGS) entry which is preliminary data.</text>
</comment>
<protein>
    <recommendedName>
        <fullName evidence="1">HORMA domain-containing protein</fullName>
    </recommendedName>
</protein>
<dbReference type="Pfam" id="PF02301">
    <property type="entry name" value="HORMA"/>
    <property type="match status" value="1"/>
</dbReference>
<keyword evidence="3" id="KW-1185">Reference proteome</keyword>
<dbReference type="InterPro" id="IPR003511">
    <property type="entry name" value="HORMA_dom"/>
</dbReference>